<comment type="similarity">
    <text evidence="1 5">Belongs to the class-A beta-lactamase family.</text>
</comment>
<protein>
    <recommendedName>
        <fullName evidence="2 5">Beta-lactamase</fullName>
        <ecNumber evidence="2 5">3.5.2.6</ecNumber>
    </recommendedName>
</protein>
<dbReference type="PANTHER" id="PTHR35333:SF3">
    <property type="entry name" value="BETA-LACTAMASE-TYPE TRANSPEPTIDASE FOLD CONTAINING PROTEIN"/>
    <property type="match status" value="1"/>
</dbReference>
<dbReference type="Gene3D" id="3.40.710.10">
    <property type="entry name" value="DD-peptidase/beta-lactamase superfamily"/>
    <property type="match status" value="1"/>
</dbReference>
<dbReference type="PANTHER" id="PTHR35333">
    <property type="entry name" value="BETA-LACTAMASE"/>
    <property type="match status" value="1"/>
</dbReference>
<keyword evidence="3 5" id="KW-0378">Hydrolase</keyword>
<dbReference type="SUPFAM" id="SSF56601">
    <property type="entry name" value="beta-lactamase/transpeptidase-like"/>
    <property type="match status" value="1"/>
</dbReference>
<evidence type="ECO:0000313" key="9">
    <source>
        <dbReference type="EMBL" id="MDN4598436.1"/>
    </source>
</evidence>
<organism evidence="9 10">
    <name type="scientific">Leifsonia virtsii</name>
    <dbReference type="NCBI Taxonomy" id="3035915"/>
    <lineage>
        <taxon>Bacteria</taxon>
        <taxon>Bacillati</taxon>
        <taxon>Actinomycetota</taxon>
        <taxon>Actinomycetes</taxon>
        <taxon>Micrococcales</taxon>
        <taxon>Microbacteriaceae</taxon>
        <taxon>Leifsonia</taxon>
    </lineage>
</organism>
<reference evidence="9" key="1">
    <citation type="submission" date="2023-03" db="EMBL/GenBank/DDBJ databases">
        <title>MT1 and MT2 Draft Genomes of Novel Species.</title>
        <authorList>
            <person name="Venkateswaran K."/>
        </authorList>
    </citation>
    <scope>NUCLEOTIDE SEQUENCE</scope>
    <source>
        <strain evidence="9">F6_8S_P_1A</strain>
    </source>
</reference>
<feature type="chain" id="PRO_5046665937" description="Beta-lactamase" evidence="7">
    <location>
        <begin position="27"/>
        <end position="308"/>
    </location>
</feature>
<dbReference type="Pfam" id="PF13354">
    <property type="entry name" value="Beta-lactamase2"/>
    <property type="match status" value="1"/>
</dbReference>
<evidence type="ECO:0000256" key="4">
    <source>
        <dbReference type="ARBA" id="ARBA00023251"/>
    </source>
</evidence>
<sequence>MSLGRLRATTLLSVAVLALLTGCATARPVADHSRPLGSEPTSTADAGERAASRALADLEKQYDATLGVYAVDTGSGRSVAYRADERFAYASTSKALLAGALLASVDDGALDATVHYTSDDLVTYSPVTEAHVADGMPLRDVIAAALRSSDNTAANLMFRELGGPGELQKALRGLGDTTTVVARREPDLNEAAPGDERDTSTPRALADDLRSYAVGDTLTPERRRVLLDDLTGNATGAPLIRAGIPAEWTVADKSGAAAYGTRNDIAVVVQPGRAPVVMVVLSRKQAQDAAYDNALIADAARALATAFG</sequence>
<dbReference type="Proteomes" id="UP001174210">
    <property type="component" value="Unassembled WGS sequence"/>
</dbReference>
<dbReference type="InterPro" id="IPR045155">
    <property type="entry name" value="Beta-lactam_cat"/>
</dbReference>
<dbReference type="InterPro" id="IPR000871">
    <property type="entry name" value="Beta-lactam_class-A"/>
</dbReference>
<evidence type="ECO:0000313" key="10">
    <source>
        <dbReference type="Proteomes" id="UP001174210"/>
    </source>
</evidence>
<dbReference type="EC" id="3.5.2.6" evidence="2 5"/>
<accession>A0ABT8J029</accession>
<dbReference type="InterPro" id="IPR012338">
    <property type="entry name" value="Beta-lactam/transpept-like"/>
</dbReference>
<dbReference type="GO" id="GO:0008800">
    <property type="term" value="F:beta-lactamase activity"/>
    <property type="evidence" value="ECO:0007669"/>
    <property type="project" value="UniProtKB-EC"/>
</dbReference>
<keyword evidence="4 5" id="KW-0046">Antibiotic resistance</keyword>
<comment type="catalytic activity">
    <reaction evidence="5">
        <text>a beta-lactam + H2O = a substituted beta-amino acid</text>
        <dbReference type="Rhea" id="RHEA:20401"/>
        <dbReference type="ChEBI" id="CHEBI:15377"/>
        <dbReference type="ChEBI" id="CHEBI:35627"/>
        <dbReference type="ChEBI" id="CHEBI:140347"/>
        <dbReference type="EC" id="3.5.2.6"/>
    </reaction>
</comment>
<dbReference type="PROSITE" id="PS00146">
    <property type="entry name" value="BETA_LACTAMASE_A"/>
    <property type="match status" value="1"/>
</dbReference>
<keyword evidence="7" id="KW-0732">Signal</keyword>
<keyword evidence="10" id="KW-1185">Reference proteome</keyword>
<feature type="signal peptide" evidence="7">
    <location>
        <begin position="1"/>
        <end position="26"/>
    </location>
</feature>
<feature type="domain" description="Beta-lactamase class A catalytic" evidence="8">
    <location>
        <begin position="67"/>
        <end position="281"/>
    </location>
</feature>
<dbReference type="InterPro" id="IPR023650">
    <property type="entry name" value="Beta-lactam_class-A_AS"/>
</dbReference>
<dbReference type="PRINTS" id="PR00118">
    <property type="entry name" value="BLACTAMASEA"/>
</dbReference>
<evidence type="ECO:0000259" key="8">
    <source>
        <dbReference type="Pfam" id="PF13354"/>
    </source>
</evidence>
<evidence type="ECO:0000256" key="6">
    <source>
        <dbReference type="SAM" id="MobiDB-lite"/>
    </source>
</evidence>
<evidence type="ECO:0000256" key="3">
    <source>
        <dbReference type="ARBA" id="ARBA00022801"/>
    </source>
</evidence>
<dbReference type="PROSITE" id="PS51257">
    <property type="entry name" value="PROKAR_LIPOPROTEIN"/>
    <property type="match status" value="1"/>
</dbReference>
<feature type="region of interest" description="Disordered" evidence="6">
    <location>
        <begin position="30"/>
        <end position="50"/>
    </location>
</feature>
<proteinExistence type="inferred from homology"/>
<evidence type="ECO:0000256" key="7">
    <source>
        <dbReference type="SAM" id="SignalP"/>
    </source>
</evidence>
<evidence type="ECO:0000256" key="2">
    <source>
        <dbReference type="ARBA" id="ARBA00012865"/>
    </source>
</evidence>
<name>A0ABT8J029_9MICO</name>
<dbReference type="RefSeq" id="WP_301219779.1">
    <property type="nucleotide sequence ID" value="NZ_JAROCB010000004.1"/>
</dbReference>
<evidence type="ECO:0000256" key="5">
    <source>
        <dbReference type="RuleBase" id="RU361140"/>
    </source>
</evidence>
<dbReference type="NCBIfam" id="NF033103">
    <property type="entry name" value="bla_class_A"/>
    <property type="match status" value="1"/>
</dbReference>
<evidence type="ECO:0000256" key="1">
    <source>
        <dbReference type="ARBA" id="ARBA00009009"/>
    </source>
</evidence>
<comment type="caution">
    <text evidence="9">The sequence shown here is derived from an EMBL/GenBank/DDBJ whole genome shotgun (WGS) entry which is preliminary data.</text>
</comment>
<dbReference type="EMBL" id="JAROCB010000004">
    <property type="protein sequence ID" value="MDN4598436.1"/>
    <property type="molecule type" value="Genomic_DNA"/>
</dbReference>
<gene>
    <name evidence="9" type="primary">bla</name>
    <name evidence="9" type="ORF">P5G59_14885</name>
</gene>